<organism evidence="4 5">
    <name type="scientific">Heterorhabditis bacteriophora</name>
    <name type="common">Entomopathogenic nematode worm</name>
    <dbReference type="NCBI Taxonomy" id="37862"/>
    <lineage>
        <taxon>Eukaryota</taxon>
        <taxon>Metazoa</taxon>
        <taxon>Ecdysozoa</taxon>
        <taxon>Nematoda</taxon>
        <taxon>Chromadorea</taxon>
        <taxon>Rhabditida</taxon>
        <taxon>Rhabditina</taxon>
        <taxon>Rhabditomorpha</taxon>
        <taxon>Strongyloidea</taxon>
        <taxon>Heterorhabditidae</taxon>
        <taxon>Heterorhabditis</taxon>
    </lineage>
</organism>
<dbReference type="PIRSF" id="PIRSF003113">
    <property type="entry name" value="BolA"/>
    <property type="match status" value="1"/>
</dbReference>
<comment type="similarity">
    <text evidence="1 2">Belongs to the BolA/IbaG family.</text>
</comment>
<feature type="region of interest" description="Disordered" evidence="3">
    <location>
        <begin position="89"/>
        <end position="108"/>
    </location>
</feature>
<proteinExistence type="inferred from homology"/>
<keyword evidence="4" id="KW-1185">Reference proteome</keyword>
<dbReference type="PANTHER" id="PTHR46229">
    <property type="entry name" value="BOLA TRANSCRIPTION REGULATOR"/>
    <property type="match status" value="1"/>
</dbReference>
<name>A0A1I7X3D1_HETBA</name>
<dbReference type="Gene3D" id="3.30.300.90">
    <property type="entry name" value="BolA-like"/>
    <property type="match status" value="1"/>
</dbReference>
<evidence type="ECO:0000313" key="5">
    <source>
        <dbReference type="WBParaSite" id="Hba_11920"/>
    </source>
</evidence>
<protein>
    <submittedName>
        <fullName evidence="5">BolA-like protein 1</fullName>
    </submittedName>
</protein>
<evidence type="ECO:0000313" key="4">
    <source>
        <dbReference type="Proteomes" id="UP000095283"/>
    </source>
</evidence>
<evidence type="ECO:0000256" key="2">
    <source>
        <dbReference type="RuleBase" id="RU003860"/>
    </source>
</evidence>
<dbReference type="InterPro" id="IPR036065">
    <property type="entry name" value="BolA-like_sf"/>
</dbReference>
<sequence length="108" mass="12012">MNTSKEGSVARAIHEKLHSFFSPIHLEVVCESYMHNVPKGSEKHFRVQIVSEKFEGCSVIQRHRLVNSCLADELSGHVHALRIDAIPPSKWMGQKTPESPHCRGGGGL</sequence>
<dbReference type="Pfam" id="PF01722">
    <property type="entry name" value="BolA"/>
    <property type="match status" value="1"/>
</dbReference>
<dbReference type="PANTHER" id="PTHR46229:SF2">
    <property type="entry name" value="BOLA-LIKE PROTEIN 1"/>
    <property type="match status" value="1"/>
</dbReference>
<evidence type="ECO:0000256" key="3">
    <source>
        <dbReference type="SAM" id="MobiDB-lite"/>
    </source>
</evidence>
<accession>A0A1I7X3D1</accession>
<reference evidence="5" key="1">
    <citation type="submission" date="2016-11" db="UniProtKB">
        <authorList>
            <consortium name="WormBaseParasite"/>
        </authorList>
    </citation>
    <scope>IDENTIFICATION</scope>
</reference>
<dbReference type="GO" id="GO:1990229">
    <property type="term" value="C:iron-sulfur cluster assembly complex"/>
    <property type="evidence" value="ECO:0007669"/>
    <property type="project" value="UniProtKB-ARBA"/>
</dbReference>
<dbReference type="GO" id="GO:0005739">
    <property type="term" value="C:mitochondrion"/>
    <property type="evidence" value="ECO:0007669"/>
    <property type="project" value="TreeGrafter"/>
</dbReference>
<dbReference type="Proteomes" id="UP000095283">
    <property type="component" value="Unplaced"/>
</dbReference>
<dbReference type="AlphaFoldDB" id="A0A1I7X3D1"/>
<dbReference type="FunFam" id="3.30.300.90:FF:000001">
    <property type="entry name" value="Transcriptional regulator BolA"/>
    <property type="match status" value="1"/>
</dbReference>
<dbReference type="InterPro" id="IPR002634">
    <property type="entry name" value="BolA"/>
</dbReference>
<dbReference type="InterPro" id="IPR050961">
    <property type="entry name" value="BolA/IbaG_stress_morph_reg"/>
</dbReference>
<dbReference type="SUPFAM" id="SSF82657">
    <property type="entry name" value="BolA-like"/>
    <property type="match status" value="1"/>
</dbReference>
<dbReference type="WBParaSite" id="Hba_11920">
    <property type="protein sequence ID" value="Hba_11920"/>
    <property type="gene ID" value="Hba_11920"/>
</dbReference>
<evidence type="ECO:0000256" key="1">
    <source>
        <dbReference type="ARBA" id="ARBA00005578"/>
    </source>
</evidence>